<dbReference type="AlphaFoldDB" id="A0A096CRQ3"/>
<dbReference type="GO" id="GO:0006779">
    <property type="term" value="P:porphyrin-containing compound biosynthetic process"/>
    <property type="evidence" value="ECO:0007669"/>
    <property type="project" value="InterPro"/>
</dbReference>
<evidence type="ECO:0000256" key="9">
    <source>
        <dbReference type="RuleBase" id="RU364116"/>
    </source>
</evidence>
<dbReference type="CDD" id="cd01335">
    <property type="entry name" value="Radical_SAM"/>
    <property type="match status" value="1"/>
</dbReference>
<dbReference type="PROSITE" id="PS51918">
    <property type="entry name" value="RADICAL_SAM"/>
    <property type="match status" value="1"/>
</dbReference>
<keyword evidence="4 9" id="KW-0949">S-adenosyl-L-methionine</keyword>
<dbReference type="InterPro" id="IPR034505">
    <property type="entry name" value="Coproporphyrinogen-III_oxidase"/>
</dbReference>
<dbReference type="Proteomes" id="UP000029628">
    <property type="component" value="Unassembled WGS sequence"/>
</dbReference>
<organism evidence="11 12">
    <name type="scientific">Veillonella montpellierensis DNF00314</name>
    <dbReference type="NCBI Taxonomy" id="1401067"/>
    <lineage>
        <taxon>Bacteria</taxon>
        <taxon>Bacillati</taxon>
        <taxon>Bacillota</taxon>
        <taxon>Negativicutes</taxon>
        <taxon>Veillonellales</taxon>
        <taxon>Veillonellaceae</taxon>
        <taxon>Veillonella</taxon>
    </lineage>
</organism>
<dbReference type="PANTHER" id="PTHR13932:SF5">
    <property type="entry name" value="RADICAL S-ADENOSYL METHIONINE DOMAIN-CONTAINING PROTEIN 1, MITOCHONDRIAL"/>
    <property type="match status" value="1"/>
</dbReference>
<dbReference type="SUPFAM" id="SSF102114">
    <property type="entry name" value="Radical SAM enzymes"/>
    <property type="match status" value="1"/>
</dbReference>
<dbReference type="NCBIfam" id="TIGR00539">
    <property type="entry name" value="hemN_rel"/>
    <property type="match status" value="1"/>
</dbReference>
<comment type="similarity">
    <text evidence="1">Belongs to the anaerobic coproporphyrinogen-III oxidase family. HemW subfamily.</text>
</comment>
<evidence type="ECO:0000256" key="7">
    <source>
        <dbReference type="ARBA" id="ARBA00023014"/>
    </source>
</evidence>
<gene>
    <name evidence="11" type="ORF">HMPREF0872_02675</name>
</gene>
<name>A0A096CRQ3_9FIRM</name>
<proteinExistence type="inferred from homology"/>
<comment type="function">
    <text evidence="9">Probably acts as a heme chaperone, transferring heme to an unknown acceptor. Binds one molecule of heme per monomer, possibly covalently. Binds 1 [4Fe-4S] cluster. The cluster is coordinated with 3 cysteines and an exchangeable S-adenosyl-L-methionine.</text>
</comment>
<accession>A0A096CRQ3</accession>
<evidence type="ECO:0000256" key="3">
    <source>
        <dbReference type="ARBA" id="ARBA00022617"/>
    </source>
</evidence>
<dbReference type="SFLD" id="SFLDS00029">
    <property type="entry name" value="Radical_SAM"/>
    <property type="match status" value="1"/>
</dbReference>
<dbReference type="InterPro" id="IPR010723">
    <property type="entry name" value="HemN_C"/>
</dbReference>
<dbReference type="RefSeq" id="WP_038151573.1">
    <property type="nucleotide sequence ID" value="NZ_JRNT01000006.1"/>
</dbReference>
<evidence type="ECO:0000256" key="5">
    <source>
        <dbReference type="ARBA" id="ARBA00022723"/>
    </source>
</evidence>
<dbReference type="GO" id="GO:0005737">
    <property type="term" value="C:cytoplasm"/>
    <property type="evidence" value="ECO:0007669"/>
    <property type="project" value="UniProtKB-SubCell"/>
</dbReference>
<evidence type="ECO:0000259" key="10">
    <source>
        <dbReference type="PROSITE" id="PS51918"/>
    </source>
</evidence>
<dbReference type="SFLD" id="SFLDF00562">
    <property type="entry name" value="HemN-like__clustered_with_heat"/>
    <property type="match status" value="1"/>
</dbReference>
<dbReference type="SFLD" id="SFLDG01082">
    <property type="entry name" value="B12-binding_domain_containing"/>
    <property type="match status" value="1"/>
</dbReference>
<dbReference type="Pfam" id="PF06969">
    <property type="entry name" value="HemN_C"/>
    <property type="match status" value="1"/>
</dbReference>
<keyword evidence="8 9" id="KW-0143">Chaperone</keyword>
<keyword evidence="5 9" id="KW-0479">Metal-binding</keyword>
<dbReference type="GO" id="GO:0004109">
    <property type="term" value="F:coproporphyrinogen oxidase activity"/>
    <property type="evidence" value="ECO:0007669"/>
    <property type="project" value="InterPro"/>
</dbReference>
<evidence type="ECO:0000313" key="12">
    <source>
        <dbReference type="Proteomes" id="UP000029628"/>
    </source>
</evidence>
<keyword evidence="6 9" id="KW-0408">Iron</keyword>
<comment type="subcellular location">
    <subcellularLocation>
        <location evidence="9">Cytoplasm</location>
    </subcellularLocation>
</comment>
<protein>
    <recommendedName>
        <fullName evidence="2 9">Heme chaperone HemW</fullName>
    </recommendedName>
</protein>
<dbReference type="SFLD" id="SFLDF00288">
    <property type="entry name" value="HemN-like__clustered_with_nucl"/>
    <property type="match status" value="1"/>
</dbReference>
<evidence type="ECO:0000256" key="6">
    <source>
        <dbReference type="ARBA" id="ARBA00023004"/>
    </source>
</evidence>
<dbReference type="EMBL" id="JRNT01000006">
    <property type="protein sequence ID" value="KGF48014.1"/>
    <property type="molecule type" value="Genomic_DNA"/>
</dbReference>
<dbReference type="InterPro" id="IPR013785">
    <property type="entry name" value="Aldolase_TIM"/>
</dbReference>
<evidence type="ECO:0000256" key="4">
    <source>
        <dbReference type="ARBA" id="ARBA00022691"/>
    </source>
</evidence>
<dbReference type="InterPro" id="IPR006638">
    <property type="entry name" value="Elp3/MiaA/NifB-like_rSAM"/>
</dbReference>
<keyword evidence="9" id="KW-0963">Cytoplasm</keyword>
<dbReference type="InterPro" id="IPR004559">
    <property type="entry name" value="HemW-like"/>
</dbReference>
<sequence length="388" mass="44906">MTTLASNNRDMGIYLHIPFCRQKCTYCDFAAYQNLEDYYDAYVAALLDEVRIWCEMYPESTTIPVDTIYFGGGTPTELSIVQLEKILKTLDVYFPLQNVRQVSIEANPHNLTTSYLSDLYALGCNRISFGVQTFNDRLLHMIHRNHIGREAVDTIYQAYEAGFTNINLDLMYALPSQTLVDIESSVHTAVTLPIHHISIYGLQVEPTTQLAYAIKQGQLTLPEEEVEMAMYDYLVSTLPEVGFNRYEVANFAKEGYVSHHNLRYWHYKEYLGFGVGAHSFYNHYRRANHAYVIPYIKAVEQSVLPIKTEEYIDRQRDKEDYCFLHLRTTTGIYASDFEDRFGLSLEEEYGVVIRGLMDKGLLTSKDNRYYMTDEGFVHGNYVFAQFIK</sequence>
<dbReference type="InterPro" id="IPR007197">
    <property type="entry name" value="rSAM"/>
</dbReference>
<feature type="domain" description="Radical SAM core" evidence="10">
    <location>
        <begin position="5"/>
        <end position="244"/>
    </location>
</feature>
<dbReference type="eggNOG" id="COG0635">
    <property type="taxonomic scope" value="Bacteria"/>
</dbReference>
<dbReference type="GO" id="GO:0051539">
    <property type="term" value="F:4 iron, 4 sulfur cluster binding"/>
    <property type="evidence" value="ECO:0007669"/>
    <property type="project" value="UniProtKB-UniRule"/>
</dbReference>
<evidence type="ECO:0000256" key="2">
    <source>
        <dbReference type="ARBA" id="ARBA00017228"/>
    </source>
</evidence>
<dbReference type="InterPro" id="IPR058240">
    <property type="entry name" value="rSAM_sf"/>
</dbReference>
<keyword evidence="12" id="KW-1185">Reference proteome</keyword>
<dbReference type="PANTHER" id="PTHR13932">
    <property type="entry name" value="COPROPORPHYRINIGEN III OXIDASE"/>
    <property type="match status" value="1"/>
</dbReference>
<dbReference type="Gene3D" id="3.20.20.70">
    <property type="entry name" value="Aldolase class I"/>
    <property type="match status" value="1"/>
</dbReference>
<keyword evidence="7 9" id="KW-0411">Iron-sulfur</keyword>
<keyword evidence="9" id="KW-0004">4Fe-4S</keyword>
<reference evidence="11 12" key="1">
    <citation type="submission" date="2014-07" db="EMBL/GenBank/DDBJ databases">
        <authorList>
            <person name="McCorrison J."/>
            <person name="Sanka R."/>
            <person name="Torralba M."/>
            <person name="Gillis M."/>
            <person name="Haft D.H."/>
            <person name="Methe B."/>
            <person name="Sutton G."/>
            <person name="Nelson K.E."/>
        </authorList>
    </citation>
    <scope>NUCLEOTIDE SEQUENCE [LARGE SCALE GENOMIC DNA]</scope>
    <source>
        <strain evidence="11 12">DNF00314</strain>
    </source>
</reference>
<comment type="caution">
    <text evidence="11">The sequence shown here is derived from an EMBL/GenBank/DDBJ whole genome shotgun (WGS) entry which is preliminary data.</text>
</comment>
<evidence type="ECO:0000256" key="1">
    <source>
        <dbReference type="ARBA" id="ARBA00006100"/>
    </source>
</evidence>
<evidence type="ECO:0000256" key="8">
    <source>
        <dbReference type="ARBA" id="ARBA00023186"/>
    </source>
</evidence>
<dbReference type="SMART" id="SM00729">
    <property type="entry name" value="Elp3"/>
    <property type="match status" value="1"/>
</dbReference>
<dbReference type="SFLD" id="SFLDG01065">
    <property type="entry name" value="anaerobic_coproporphyrinogen-I"/>
    <property type="match status" value="1"/>
</dbReference>
<dbReference type="GO" id="GO:0046872">
    <property type="term" value="F:metal ion binding"/>
    <property type="evidence" value="ECO:0007669"/>
    <property type="project" value="UniProtKB-UniRule"/>
</dbReference>
<dbReference type="Pfam" id="PF04055">
    <property type="entry name" value="Radical_SAM"/>
    <property type="match status" value="1"/>
</dbReference>
<keyword evidence="3 9" id="KW-0349">Heme</keyword>
<evidence type="ECO:0000313" key="11">
    <source>
        <dbReference type="EMBL" id="KGF48014.1"/>
    </source>
</evidence>